<dbReference type="SUPFAM" id="SSF54427">
    <property type="entry name" value="NTF2-like"/>
    <property type="match status" value="1"/>
</dbReference>
<gene>
    <name evidence="2" type="ORF">J2W55_004419</name>
</gene>
<dbReference type="Gene3D" id="3.10.450.50">
    <property type="match status" value="1"/>
</dbReference>
<reference evidence="2 3" key="1">
    <citation type="submission" date="2023-07" db="EMBL/GenBank/DDBJ databases">
        <title>Sorghum-associated microbial communities from plants grown in Nebraska, USA.</title>
        <authorList>
            <person name="Schachtman D."/>
        </authorList>
    </citation>
    <scope>NUCLEOTIDE SEQUENCE [LARGE SCALE GENOMIC DNA]</scope>
    <source>
        <strain evidence="2 3">3262</strain>
    </source>
</reference>
<evidence type="ECO:0008006" key="4">
    <source>
        <dbReference type="Google" id="ProtNLM"/>
    </source>
</evidence>
<dbReference type="Pfam" id="PF12893">
    <property type="entry name" value="Lumazine_bd_2"/>
    <property type="match status" value="1"/>
</dbReference>
<protein>
    <recommendedName>
        <fullName evidence="4">Lumazine-binding</fullName>
    </recommendedName>
</protein>
<name>A0ABU1TGK6_9SPHI</name>
<proteinExistence type="predicted"/>
<evidence type="ECO:0000313" key="3">
    <source>
        <dbReference type="Proteomes" id="UP001247620"/>
    </source>
</evidence>
<dbReference type="Proteomes" id="UP001247620">
    <property type="component" value="Unassembled WGS sequence"/>
</dbReference>
<feature type="chain" id="PRO_5045842857" description="Lumazine-binding" evidence="1">
    <location>
        <begin position="22"/>
        <end position="156"/>
    </location>
</feature>
<dbReference type="EMBL" id="JAVDUU010000004">
    <property type="protein sequence ID" value="MDR6944559.1"/>
    <property type="molecule type" value="Genomic_DNA"/>
</dbReference>
<feature type="signal peptide" evidence="1">
    <location>
        <begin position="1"/>
        <end position="21"/>
    </location>
</feature>
<organism evidence="2 3">
    <name type="scientific">Mucilaginibacter pocheonensis</name>
    <dbReference type="NCBI Taxonomy" id="398050"/>
    <lineage>
        <taxon>Bacteria</taxon>
        <taxon>Pseudomonadati</taxon>
        <taxon>Bacteroidota</taxon>
        <taxon>Sphingobacteriia</taxon>
        <taxon>Sphingobacteriales</taxon>
        <taxon>Sphingobacteriaceae</taxon>
        <taxon>Mucilaginibacter</taxon>
    </lineage>
</organism>
<keyword evidence="3" id="KW-1185">Reference proteome</keyword>
<comment type="caution">
    <text evidence="2">The sequence shown here is derived from an EMBL/GenBank/DDBJ whole genome shotgun (WGS) entry which is preliminary data.</text>
</comment>
<accession>A0ABU1TGK6</accession>
<dbReference type="InterPro" id="IPR039437">
    <property type="entry name" value="FrzH/put_lumazine-bd"/>
</dbReference>
<dbReference type="RefSeq" id="WP_310100981.1">
    <property type="nucleotide sequence ID" value="NZ_JAVDUU010000004.1"/>
</dbReference>
<sequence>MKSKFLVACIISLLSVTATFAYTGPKTEADYTAVIKDFIDSHMSSNYKKLNKVLDENSTLKIPRGEKVIQQSKESLIEAMKSSAGTQQNCQSNYEVLAKSDALVIARVDFSYQNNIQHNYLVVERDDKQEWKITQVYKMFDDIETPDNGSPVTAKN</sequence>
<evidence type="ECO:0000256" key="1">
    <source>
        <dbReference type="SAM" id="SignalP"/>
    </source>
</evidence>
<evidence type="ECO:0000313" key="2">
    <source>
        <dbReference type="EMBL" id="MDR6944559.1"/>
    </source>
</evidence>
<keyword evidence="1" id="KW-0732">Signal</keyword>
<dbReference type="InterPro" id="IPR032710">
    <property type="entry name" value="NTF2-like_dom_sf"/>
</dbReference>